<sequence>MSTISDLRETLDRHAEDLVDTGLTGRAGAVRRQVRVARRRRAATAIVAAAVALGGTVTAVGLAEGRSSTPQPASELGGHAVPAQLTSLGYTYAYTDGVAGAESATLSLPATNAPRLVSWAASGDGLELTGPRHDAWSSGATHFDDFAFVAAGDHPTFTASGDDVALAVYELTDAAPEGVTRDGITFRQQVAGQSLLDAAVADSGAARASADIEGAGAGRLTVAYFCTGGGDGTTVHVSVAGMPAASTAGCTDDTFDPGGIDGRRSLSWTPPPGGTGQVRVWATRGPDGPEVVDPDLRLGVGIYGPAESTERTAGVSLPALTERDGHVWQLVDVETSAPGARKLAVTAPGQDVVAQALLTGVPVGTHGQLHSGSRRLSWVLADDEQTGRVPGVLRADDPALRLELVGPAGPDARMAFALYSQLG</sequence>
<accession>A0ABW0BGP6</accession>
<gene>
    <name evidence="2" type="ORF">ACFPGP_07105</name>
</gene>
<evidence type="ECO:0000256" key="1">
    <source>
        <dbReference type="SAM" id="Phobius"/>
    </source>
</evidence>
<reference evidence="3" key="1">
    <citation type="journal article" date="2019" name="Int. J. Syst. Evol. Microbiol.">
        <title>The Global Catalogue of Microorganisms (GCM) 10K type strain sequencing project: providing services to taxonomists for standard genome sequencing and annotation.</title>
        <authorList>
            <consortium name="The Broad Institute Genomics Platform"/>
            <consortium name="The Broad Institute Genome Sequencing Center for Infectious Disease"/>
            <person name="Wu L."/>
            <person name="Ma J."/>
        </authorList>
    </citation>
    <scope>NUCLEOTIDE SEQUENCE [LARGE SCALE GENOMIC DNA]</scope>
    <source>
        <strain evidence="3">DFY41</strain>
    </source>
</reference>
<dbReference type="EMBL" id="JBHSKD010000007">
    <property type="protein sequence ID" value="MFC5176433.1"/>
    <property type="molecule type" value="Genomic_DNA"/>
</dbReference>
<proteinExistence type="predicted"/>
<keyword evidence="3" id="KW-1185">Reference proteome</keyword>
<comment type="caution">
    <text evidence="2">The sequence shown here is derived from an EMBL/GenBank/DDBJ whole genome shotgun (WGS) entry which is preliminary data.</text>
</comment>
<keyword evidence="1" id="KW-0472">Membrane</keyword>
<protein>
    <recommendedName>
        <fullName evidence="4">DUF4179 domain-containing protein</fullName>
    </recommendedName>
</protein>
<evidence type="ECO:0008006" key="4">
    <source>
        <dbReference type="Google" id="ProtNLM"/>
    </source>
</evidence>
<evidence type="ECO:0000313" key="2">
    <source>
        <dbReference type="EMBL" id="MFC5176433.1"/>
    </source>
</evidence>
<evidence type="ECO:0000313" key="3">
    <source>
        <dbReference type="Proteomes" id="UP001596087"/>
    </source>
</evidence>
<name>A0ABW0BGP6_9ACTN</name>
<keyword evidence="1" id="KW-1133">Transmembrane helix</keyword>
<dbReference type="Proteomes" id="UP001596087">
    <property type="component" value="Unassembled WGS sequence"/>
</dbReference>
<organism evidence="2 3">
    <name type="scientific">Nocardioides taihuensis</name>
    <dbReference type="NCBI Taxonomy" id="1835606"/>
    <lineage>
        <taxon>Bacteria</taxon>
        <taxon>Bacillati</taxon>
        <taxon>Actinomycetota</taxon>
        <taxon>Actinomycetes</taxon>
        <taxon>Propionibacteriales</taxon>
        <taxon>Nocardioidaceae</taxon>
        <taxon>Nocardioides</taxon>
    </lineage>
</organism>
<dbReference type="RefSeq" id="WP_378588758.1">
    <property type="nucleotide sequence ID" value="NZ_JBHSKD010000007.1"/>
</dbReference>
<keyword evidence="1" id="KW-0812">Transmembrane</keyword>
<feature type="transmembrane region" description="Helical" evidence="1">
    <location>
        <begin position="42"/>
        <end position="63"/>
    </location>
</feature>